<evidence type="ECO:0000256" key="2">
    <source>
        <dbReference type="ARBA" id="ARBA00005051"/>
    </source>
</evidence>
<dbReference type="EMBL" id="BCMF01000009">
    <property type="protein sequence ID" value="GAW99957.1"/>
    <property type="molecule type" value="Genomic_DNA"/>
</dbReference>
<dbReference type="OrthoDB" id="9808041at2"/>
<dbReference type="Proteomes" id="UP000198374">
    <property type="component" value="Unassembled WGS sequence"/>
</dbReference>
<organism evidence="10 11">
    <name type="scientific">Secundilactobacillus mixtipabuli</name>
    <dbReference type="NCBI Taxonomy" id="1435342"/>
    <lineage>
        <taxon>Bacteria</taxon>
        <taxon>Bacillati</taxon>
        <taxon>Bacillota</taxon>
        <taxon>Bacilli</taxon>
        <taxon>Lactobacillales</taxon>
        <taxon>Lactobacillaceae</taxon>
        <taxon>Secundilactobacillus</taxon>
    </lineage>
</organism>
<keyword evidence="6 10" id="KW-0418">Kinase</keyword>
<dbReference type="GO" id="GO:0046656">
    <property type="term" value="P:folic acid biosynthetic process"/>
    <property type="evidence" value="ECO:0007669"/>
    <property type="project" value="UniProtKB-KW"/>
</dbReference>
<dbReference type="Gene3D" id="3.30.70.560">
    <property type="entry name" value="7,8-Dihydro-6-hydroxymethylpterin-pyrophosphokinase HPPK"/>
    <property type="match status" value="1"/>
</dbReference>
<accession>A0A1Z5IE78</accession>
<comment type="catalytic activity">
    <reaction evidence="1">
        <text>6-hydroxymethyl-7,8-dihydropterin + ATP = (7,8-dihydropterin-6-yl)methyl diphosphate + AMP + H(+)</text>
        <dbReference type="Rhea" id="RHEA:11412"/>
        <dbReference type="ChEBI" id="CHEBI:15378"/>
        <dbReference type="ChEBI" id="CHEBI:30616"/>
        <dbReference type="ChEBI" id="CHEBI:44841"/>
        <dbReference type="ChEBI" id="CHEBI:72950"/>
        <dbReference type="ChEBI" id="CHEBI:456215"/>
        <dbReference type="EC" id="2.7.6.3"/>
    </reaction>
</comment>
<evidence type="ECO:0000256" key="3">
    <source>
        <dbReference type="ARBA" id="ARBA00013253"/>
    </source>
</evidence>
<dbReference type="GO" id="GO:0003848">
    <property type="term" value="F:2-amino-4-hydroxy-6-hydroxymethyldihydropteridine diphosphokinase activity"/>
    <property type="evidence" value="ECO:0007669"/>
    <property type="project" value="UniProtKB-EC"/>
</dbReference>
<evidence type="ECO:0000313" key="10">
    <source>
        <dbReference type="EMBL" id="GAW99957.1"/>
    </source>
</evidence>
<protein>
    <recommendedName>
        <fullName evidence="3">2-amino-4-hydroxy-6-hydroxymethyldihydropteridine diphosphokinase</fullName>
        <ecNumber evidence="3">2.7.6.3</ecNumber>
    </recommendedName>
</protein>
<keyword evidence="11" id="KW-1185">Reference proteome</keyword>
<keyword evidence="5" id="KW-0547">Nucleotide-binding</keyword>
<dbReference type="PANTHER" id="PTHR43071">
    <property type="entry name" value="2-AMINO-4-HYDROXY-6-HYDROXYMETHYLDIHYDROPTERIDINE PYROPHOSPHOKINASE"/>
    <property type="match status" value="1"/>
</dbReference>
<comment type="caution">
    <text evidence="10">The sequence shown here is derived from an EMBL/GenBank/DDBJ whole genome shotgun (WGS) entry which is preliminary data.</text>
</comment>
<keyword evidence="8" id="KW-0289">Folate biosynthesis</keyword>
<evidence type="ECO:0000313" key="11">
    <source>
        <dbReference type="Proteomes" id="UP000198374"/>
    </source>
</evidence>
<dbReference type="GO" id="GO:0046654">
    <property type="term" value="P:tetrahydrofolate biosynthetic process"/>
    <property type="evidence" value="ECO:0007669"/>
    <property type="project" value="UniProtKB-UniPathway"/>
</dbReference>
<reference evidence="10 11" key="1">
    <citation type="submission" date="2015-11" db="EMBL/GenBank/DDBJ databases">
        <title>Draft genome sequences of new species of the genus Lactobacillus isolated from orchardgrass silage.</title>
        <authorList>
            <person name="Tohno M."/>
            <person name="Tanizawa Y."/>
            <person name="Arita M."/>
        </authorList>
    </citation>
    <scope>NUCLEOTIDE SEQUENCE [LARGE SCALE GENOMIC DNA]</scope>
    <source>
        <strain evidence="10 11">IWT30</strain>
    </source>
</reference>
<evidence type="ECO:0000256" key="8">
    <source>
        <dbReference type="ARBA" id="ARBA00022909"/>
    </source>
</evidence>
<evidence type="ECO:0000259" key="9">
    <source>
        <dbReference type="PROSITE" id="PS00794"/>
    </source>
</evidence>
<dbReference type="InterPro" id="IPR035907">
    <property type="entry name" value="Hppk_sf"/>
</dbReference>
<dbReference type="GO" id="GO:0005524">
    <property type="term" value="F:ATP binding"/>
    <property type="evidence" value="ECO:0007669"/>
    <property type="project" value="UniProtKB-KW"/>
</dbReference>
<evidence type="ECO:0000256" key="5">
    <source>
        <dbReference type="ARBA" id="ARBA00022741"/>
    </source>
</evidence>
<dbReference type="EC" id="2.7.6.3" evidence="3"/>
<dbReference type="UniPathway" id="UPA00077">
    <property type="reaction ID" value="UER00155"/>
</dbReference>
<dbReference type="Pfam" id="PF01288">
    <property type="entry name" value="HPPK"/>
    <property type="match status" value="1"/>
</dbReference>
<evidence type="ECO:0000256" key="7">
    <source>
        <dbReference type="ARBA" id="ARBA00022840"/>
    </source>
</evidence>
<keyword evidence="4" id="KW-0808">Transferase</keyword>
<evidence type="ECO:0000256" key="4">
    <source>
        <dbReference type="ARBA" id="ARBA00022679"/>
    </source>
</evidence>
<sequence>MLRLKWRVRIVCERVYLSIGSNIGDRLANLTQAVKLLQEQSAIQIKAVSSIYETQPWGNLAQANFYNIAVAITTTLTPEELLTVLHSIEQAGHRQRLEHWGPRTIDLDIVYWGDRQIQSADLTVPHPRAHERNFVLLPVQEIADGDTKVKTQVDAALEEKSDTSWINKVKGVTLTYDR</sequence>
<dbReference type="AlphaFoldDB" id="A0A1Z5IE78"/>
<dbReference type="CDD" id="cd00483">
    <property type="entry name" value="HPPK"/>
    <property type="match status" value="1"/>
</dbReference>
<evidence type="ECO:0000256" key="6">
    <source>
        <dbReference type="ARBA" id="ARBA00022777"/>
    </source>
</evidence>
<dbReference type="PROSITE" id="PS00794">
    <property type="entry name" value="HPPK"/>
    <property type="match status" value="1"/>
</dbReference>
<feature type="domain" description="7,8-dihydro-6-hydroxymethylpterin-pyrophosphokinase" evidence="9">
    <location>
        <begin position="99"/>
        <end position="110"/>
    </location>
</feature>
<dbReference type="InterPro" id="IPR000550">
    <property type="entry name" value="Hppk"/>
</dbReference>
<evidence type="ECO:0000256" key="1">
    <source>
        <dbReference type="ARBA" id="ARBA00000198"/>
    </source>
</evidence>
<name>A0A1Z5IE78_9LACO</name>
<dbReference type="RefSeq" id="WP_089109742.1">
    <property type="nucleotide sequence ID" value="NZ_BCMF01000009.1"/>
</dbReference>
<dbReference type="SUPFAM" id="SSF55083">
    <property type="entry name" value="6-hydroxymethyl-7,8-dihydropterin pyrophosphokinase, HPPK"/>
    <property type="match status" value="1"/>
</dbReference>
<keyword evidence="7" id="KW-0067">ATP-binding</keyword>
<gene>
    <name evidence="10" type="primary">folK</name>
    <name evidence="10" type="ORF">IWT30_01937</name>
</gene>
<dbReference type="GO" id="GO:0016301">
    <property type="term" value="F:kinase activity"/>
    <property type="evidence" value="ECO:0007669"/>
    <property type="project" value="UniProtKB-KW"/>
</dbReference>
<proteinExistence type="predicted"/>
<comment type="pathway">
    <text evidence="2">Cofactor biosynthesis; tetrahydrofolate biosynthesis; 2-amino-4-hydroxy-6-hydroxymethyl-7,8-dihydropteridine diphosphate from 7,8-dihydroneopterin triphosphate: step 4/4.</text>
</comment>
<dbReference type="NCBIfam" id="TIGR01498">
    <property type="entry name" value="folK"/>
    <property type="match status" value="1"/>
</dbReference>
<dbReference type="PANTHER" id="PTHR43071:SF1">
    <property type="entry name" value="2-AMINO-4-HYDROXY-6-HYDROXYMETHYLDIHYDROPTERIDINE PYROPHOSPHOKINASE"/>
    <property type="match status" value="1"/>
</dbReference>